<keyword evidence="2" id="KW-0732">Signal</keyword>
<gene>
    <name evidence="3" type="ORF">THAOC_01081</name>
</gene>
<accession>K0TJ41</accession>
<keyword evidence="4" id="KW-1185">Reference proteome</keyword>
<dbReference type="Proteomes" id="UP000266841">
    <property type="component" value="Unassembled WGS sequence"/>
</dbReference>
<dbReference type="AlphaFoldDB" id="K0TJ41"/>
<feature type="signal peptide" evidence="2">
    <location>
        <begin position="1"/>
        <end position="28"/>
    </location>
</feature>
<evidence type="ECO:0000313" key="4">
    <source>
        <dbReference type="Proteomes" id="UP000266841"/>
    </source>
</evidence>
<reference evidence="3 4" key="1">
    <citation type="journal article" date="2012" name="Genome Biol.">
        <title>Genome and low-iron response of an oceanic diatom adapted to chronic iron limitation.</title>
        <authorList>
            <person name="Lommer M."/>
            <person name="Specht M."/>
            <person name="Roy A.S."/>
            <person name="Kraemer L."/>
            <person name="Andreson R."/>
            <person name="Gutowska M.A."/>
            <person name="Wolf J."/>
            <person name="Bergner S.V."/>
            <person name="Schilhabel M.B."/>
            <person name="Klostermeier U.C."/>
            <person name="Beiko R.G."/>
            <person name="Rosenstiel P."/>
            <person name="Hippler M."/>
            <person name="Laroche J."/>
        </authorList>
    </citation>
    <scope>NUCLEOTIDE SEQUENCE [LARGE SCALE GENOMIC DNA]</scope>
    <source>
        <strain evidence="3 4">CCMP1005</strain>
    </source>
</reference>
<proteinExistence type="predicted"/>
<feature type="region of interest" description="Disordered" evidence="1">
    <location>
        <begin position="152"/>
        <end position="177"/>
    </location>
</feature>
<evidence type="ECO:0000313" key="3">
    <source>
        <dbReference type="EMBL" id="EJK77109.1"/>
    </source>
</evidence>
<dbReference type="EMBL" id="AGNL01001311">
    <property type="protein sequence ID" value="EJK77109.1"/>
    <property type="molecule type" value="Genomic_DNA"/>
</dbReference>
<comment type="caution">
    <text evidence="3">The sequence shown here is derived from an EMBL/GenBank/DDBJ whole genome shotgun (WGS) entry which is preliminary data.</text>
</comment>
<evidence type="ECO:0000256" key="1">
    <source>
        <dbReference type="SAM" id="MobiDB-lite"/>
    </source>
</evidence>
<evidence type="ECO:0008006" key="5">
    <source>
        <dbReference type="Google" id="ProtNLM"/>
    </source>
</evidence>
<sequence length="177" mass="19063">MSISPPITRAPAAVILFVAIALVQTLSATAAAVAIRPPSVFLAIDMPATVTPPKARLWHGRIDQAIADDGFTDLQTMYNGTGRSSGKKGGPSATKGDKKLQGSKLLFQTHERLGAVIEMLEQFAKDVNNPQVANRTELKRSAKKIKTYAVPMLKSSRSTEQLPSRRYPASPRSAVHT</sequence>
<feature type="region of interest" description="Disordered" evidence="1">
    <location>
        <begin position="79"/>
        <end position="101"/>
    </location>
</feature>
<feature type="chain" id="PRO_5003838026" description="RxLR effector protein" evidence="2">
    <location>
        <begin position="29"/>
        <end position="177"/>
    </location>
</feature>
<evidence type="ECO:0000256" key="2">
    <source>
        <dbReference type="SAM" id="SignalP"/>
    </source>
</evidence>
<organism evidence="3 4">
    <name type="scientific">Thalassiosira oceanica</name>
    <name type="common">Marine diatom</name>
    <dbReference type="NCBI Taxonomy" id="159749"/>
    <lineage>
        <taxon>Eukaryota</taxon>
        <taxon>Sar</taxon>
        <taxon>Stramenopiles</taxon>
        <taxon>Ochrophyta</taxon>
        <taxon>Bacillariophyta</taxon>
        <taxon>Coscinodiscophyceae</taxon>
        <taxon>Thalassiosirophycidae</taxon>
        <taxon>Thalassiosirales</taxon>
        <taxon>Thalassiosiraceae</taxon>
        <taxon>Thalassiosira</taxon>
    </lineage>
</organism>
<name>K0TJ41_THAOC</name>
<protein>
    <recommendedName>
        <fullName evidence="5">RxLR effector protein</fullName>
    </recommendedName>
</protein>